<dbReference type="InterPro" id="IPR011006">
    <property type="entry name" value="CheY-like_superfamily"/>
</dbReference>
<dbReference type="EMBL" id="CP115174">
    <property type="protein sequence ID" value="WBO21142.1"/>
    <property type="molecule type" value="Genomic_DNA"/>
</dbReference>
<dbReference type="SMART" id="SM00448">
    <property type="entry name" value="REC"/>
    <property type="match status" value="1"/>
</dbReference>
<dbReference type="RefSeq" id="WP_270075791.1">
    <property type="nucleotide sequence ID" value="NZ_CP115174.1"/>
</dbReference>
<dbReference type="Pfam" id="PF00072">
    <property type="entry name" value="Response_reg"/>
    <property type="match status" value="1"/>
</dbReference>
<feature type="modified residue" description="4-aspartylphosphate" evidence="1">
    <location>
        <position position="56"/>
    </location>
</feature>
<evidence type="ECO:0000259" key="2">
    <source>
        <dbReference type="PROSITE" id="PS50110"/>
    </source>
</evidence>
<organism evidence="3 4">
    <name type="scientific">Sphingomonas abietis</name>
    <dbReference type="NCBI Taxonomy" id="3012344"/>
    <lineage>
        <taxon>Bacteria</taxon>
        <taxon>Pseudomonadati</taxon>
        <taxon>Pseudomonadota</taxon>
        <taxon>Alphaproteobacteria</taxon>
        <taxon>Sphingomonadales</taxon>
        <taxon>Sphingomonadaceae</taxon>
        <taxon>Sphingomonas</taxon>
    </lineage>
</organism>
<sequence>MGNLRVLAIDDSFVIRQIIEHIVAHTDGFDLVGSAPDLETGRPLIQRCAPDVVTVDLAMPGESGLEFLDAIKALDHPAVVVVSASTYRGSDAVVEAIAHGADACFDKGRLLPDSRLFMRTLGTVVARRAHRLEIGSAKGRFA</sequence>
<dbReference type="PROSITE" id="PS50110">
    <property type="entry name" value="RESPONSE_REGULATORY"/>
    <property type="match status" value="1"/>
</dbReference>
<dbReference type="PANTHER" id="PTHR42872">
    <property type="entry name" value="PROTEIN-GLUTAMATE METHYLESTERASE/PROTEIN-GLUTAMINE GLUTAMINASE"/>
    <property type="match status" value="1"/>
</dbReference>
<evidence type="ECO:0000256" key="1">
    <source>
        <dbReference type="PROSITE-ProRule" id="PRU00169"/>
    </source>
</evidence>
<evidence type="ECO:0000313" key="3">
    <source>
        <dbReference type="EMBL" id="WBO21142.1"/>
    </source>
</evidence>
<dbReference type="Proteomes" id="UP001210865">
    <property type="component" value="Chromosome"/>
</dbReference>
<name>A0ABY7NKL8_9SPHN</name>
<reference evidence="3 4" key="1">
    <citation type="submission" date="2022-12" db="EMBL/GenBank/DDBJ databases">
        <title>Sphingomonas abieness sp. nov., an endophytic bacterium isolated from Abies koreana.</title>
        <authorList>
            <person name="Jiang L."/>
            <person name="Lee J."/>
        </authorList>
    </citation>
    <scope>NUCLEOTIDE SEQUENCE [LARGE SCALE GENOMIC DNA]</scope>
    <source>
        <strain evidence="4">PAMB 00755</strain>
    </source>
</reference>
<keyword evidence="4" id="KW-1185">Reference proteome</keyword>
<proteinExistence type="predicted"/>
<dbReference type="Gene3D" id="3.40.50.2300">
    <property type="match status" value="1"/>
</dbReference>
<dbReference type="CDD" id="cd17541">
    <property type="entry name" value="REC_CheB-like"/>
    <property type="match status" value="1"/>
</dbReference>
<protein>
    <submittedName>
        <fullName evidence="3">Response regulator</fullName>
    </submittedName>
</protein>
<dbReference type="InterPro" id="IPR001789">
    <property type="entry name" value="Sig_transdc_resp-reg_receiver"/>
</dbReference>
<keyword evidence="1" id="KW-0597">Phosphoprotein</keyword>
<dbReference type="PANTHER" id="PTHR42872:SF6">
    <property type="entry name" value="PROTEIN-GLUTAMATE METHYLESTERASE_PROTEIN-GLUTAMINE GLUTAMINASE"/>
    <property type="match status" value="1"/>
</dbReference>
<feature type="domain" description="Response regulatory" evidence="2">
    <location>
        <begin position="5"/>
        <end position="122"/>
    </location>
</feature>
<evidence type="ECO:0000313" key="4">
    <source>
        <dbReference type="Proteomes" id="UP001210865"/>
    </source>
</evidence>
<dbReference type="SUPFAM" id="SSF52172">
    <property type="entry name" value="CheY-like"/>
    <property type="match status" value="1"/>
</dbReference>
<gene>
    <name evidence="3" type="ORF">PBT88_13150</name>
</gene>
<accession>A0ABY7NKL8</accession>